<dbReference type="Pfam" id="PF02219">
    <property type="entry name" value="MTHFR"/>
    <property type="match status" value="2"/>
</dbReference>
<dbReference type="GeneID" id="17254205"/>
<keyword evidence="6" id="KW-0560">Oxidoreductase</keyword>
<dbReference type="STRING" id="2903.R1DH75"/>
<dbReference type="InterPro" id="IPR003171">
    <property type="entry name" value="Mehydrof_redctse-like"/>
</dbReference>
<evidence type="ECO:0000256" key="1">
    <source>
        <dbReference type="ARBA" id="ARBA00001974"/>
    </source>
</evidence>
<accession>A0A0D3I9W9</accession>
<dbReference type="Gene3D" id="3.20.20.220">
    <property type="match status" value="2"/>
</dbReference>
<dbReference type="InterPro" id="IPR029041">
    <property type="entry name" value="FAD-linked_oxidoreductase-like"/>
</dbReference>
<dbReference type="Proteomes" id="UP000013827">
    <property type="component" value="Unassembled WGS sequence"/>
</dbReference>
<dbReference type="CDD" id="cd00537">
    <property type="entry name" value="MTHFR"/>
    <property type="match status" value="1"/>
</dbReference>
<evidence type="ECO:0000313" key="7">
    <source>
        <dbReference type="EnsemblProtists" id="EOD08054"/>
    </source>
</evidence>
<evidence type="ECO:0000313" key="8">
    <source>
        <dbReference type="Proteomes" id="UP000013827"/>
    </source>
</evidence>
<dbReference type="SUPFAM" id="SSF51730">
    <property type="entry name" value="FAD-linked oxidoreductase"/>
    <property type="match status" value="1"/>
</dbReference>
<evidence type="ECO:0000256" key="4">
    <source>
        <dbReference type="ARBA" id="ARBA00022630"/>
    </source>
</evidence>
<keyword evidence="8" id="KW-1185">Reference proteome</keyword>
<dbReference type="KEGG" id="ehx:EMIHUDRAFT_471108"/>
<name>A0A0D3I9W9_EMIH1</name>
<dbReference type="UniPathway" id="UPA00193"/>
<dbReference type="PANTHER" id="PTHR45754:SF3">
    <property type="entry name" value="METHYLENETETRAHYDROFOLATE REDUCTASE (NADPH)"/>
    <property type="match status" value="1"/>
</dbReference>
<evidence type="ECO:0008006" key="9">
    <source>
        <dbReference type="Google" id="ProtNLM"/>
    </source>
</evidence>
<dbReference type="PANTHER" id="PTHR45754">
    <property type="entry name" value="METHYLENETETRAHYDROFOLATE REDUCTASE"/>
    <property type="match status" value="1"/>
</dbReference>
<dbReference type="GO" id="GO:0004489">
    <property type="term" value="F:methylenetetrahydrofolate reductase [NAD(P)H] activity"/>
    <property type="evidence" value="ECO:0007669"/>
    <property type="project" value="InterPro"/>
</dbReference>
<dbReference type="EnsemblProtists" id="EOD08054">
    <property type="protein sequence ID" value="EOD08054"/>
    <property type="gene ID" value="EMIHUDRAFT_471108"/>
</dbReference>
<dbReference type="GO" id="GO:0005829">
    <property type="term" value="C:cytosol"/>
    <property type="evidence" value="ECO:0007669"/>
    <property type="project" value="TreeGrafter"/>
</dbReference>
<protein>
    <recommendedName>
        <fullName evidence="9">Methylenetetrahydrofolate reductase (NAD(P)H)</fullName>
    </recommendedName>
</protein>
<reference evidence="8" key="1">
    <citation type="journal article" date="2013" name="Nature">
        <title>Pan genome of the phytoplankton Emiliania underpins its global distribution.</title>
        <authorList>
            <person name="Read B.A."/>
            <person name="Kegel J."/>
            <person name="Klute M.J."/>
            <person name="Kuo A."/>
            <person name="Lefebvre S.C."/>
            <person name="Maumus F."/>
            <person name="Mayer C."/>
            <person name="Miller J."/>
            <person name="Monier A."/>
            <person name="Salamov A."/>
            <person name="Young J."/>
            <person name="Aguilar M."/>
            <person name="Claverie J.M."/>
            <person name="Frickenhaus S."/>
            <person name="Gonzalez K."/>
            <person name="Herman E.K."/>
            <person name="Lin Y.C."/>
            <person name="Napier J."/>
            <person name="Ogata H."/>
            <person name="Sarno A.F."/>
            <person name="Shmutz J."/>
            <person name="Schroeder D."/>
            <person name="de Vargas C."/>
            <person name="Verret F."/>
            <person name="von Dassow P."/>
            <person name="Valentin K."/>
            <person name="Van de Peer Y."/>
            <person name="Wheeler G."/>
            <person name="Dacks J.B."/>
            <person name="Delwiche C.F."/>
            <person name="Dyhrman S.T."/>
            <person name="Glockner G."/>
            <person name="John U."/>
            <person name="Richards T."/>
            <person name="Worden A.Z."/>
            <person name="Zhang X."/>
            <person name="Grigoriev I.V."/>
            <person name="Allen A.E."/>
            <person name="Bidle K."/>
            <person name="Borodovsky M."/>
            <person name="Bowler C."/>
            <person name="Brownlee C."/>
            <person name="Cock J.M."/>
            <person name="Elias M."/>
            <person name="Gladyshev V.N."/>
            <person name="Groth M."/>
            <person name="Guda C."/>
            <person name="Hadaegh A."/>
            <person name="Iglesias-Rodriguez M.D."/>
            <person name="Jenkins J."/>
            <person name="Jones B.M."/>
            <person name="Lawson T."/>
            <person name="Leese F."/>
            <person name="Lindquist E."/>
            <person name="Lobanov A."/>
            <person name="Lomsadze A."/>
            <person name="Malik S.B."/>
            <person name="Marsh M.E."/>
            <person name="Mackinder L."/>
            <person name="Mock T."/>
            <person name="Mueller-Roeber B."/>
            <person name="Pagarete A."/>
            <person name="Parker M."/>
            <person name="Probert I."/>
            <person name="Quesneville H."/>
            <person name="Raines C."/>
            <person name="Rensing S.A."/>
            <person name="Riano-Pachon D.M."/>
            <person name="Richier S."/>
            <person name="Rokitta S."/>
            <person name="Shiraiwa Y."/>
            <person name="Soanes D.M."/>
            <person name="van der Giezen M."/>
            <person name="Wahlund T.M."/>
            <person name="Williams B."/>
            <person name="Wilson W."/>
            <person name="Wolfe G."/>
            <person name="Wurch L.L."/>
        </authorList>
    </citation>
    <scope>NUCLEOTIDE SEQUENCE</scope>
</reference>
<evidence type="ECO:0000256" key="3">
    <source>
        <dbReference type="ARBA" id="ARBA00006743"/>
    </source>
</evidence>
<evidence type="ECO:0000256" key="5">
    <source>
        <dbReference type="ARBA" id="ARBA00022827"/>
    </source>
</evidence>
<evidence type="ECO:0000256" key="6">
    <source>
        <dbReference type="ARBA" id="ARBA00023002"/>
    </source>
</evidence>
<dbReference type="GO" id="GO:0035999">
    <property type="term" value="P:tetrahydrofolate interconversion"/>
    <property type="evidence" value="ECO:0007669"/>
    <property type="project" value="TreeGrafter"/>
</dbReference>
<dbReference type="RefSeq" id="XP_005760483.1">
    <property type="nucleotide sequence ID" value="XM_005760426.1"/>
</dbReference>
<dbReference type="PaxDb" id="2903-EOD08054"/>
<comment type="pathway">
    <text evidence="2">One-carbon metabolism; tetrahydrofolate interconversion.</text>
</comment>
<proteinExistence type="inferred from homology"/>
<dbReference type="GO" id="GO:0009086">
    <property type="term" value="P:methionine biosynthetic process"/>
    <property type="evidence" value="ECO:0007669"/>
    <property type="project" value="TreeGrafter"/>
</dbReference>
<keyword evidence="5" id="KW-0274">FAD</keyword>
<organism evidence="7 8">
    <name type="scientific">Emiliania huxleyi (strain CCMP1516)</name>
    <dbReference type="NCBI Taxonomy" id="280463"/>
    <lineage>
        <taxon>Eukaryota</taxon>
        <taxon>Haptista</taxon>
        <taxon>Haptophyta</taxon>
        <taxon>Prymnesiophyceae</taxon>
        <taxon>Isochrysidales</taxon>
        <taxon>Noelaerhabdaceae</taxon>
        <taxon>Emiliania</taxon>
    </lineage>
</organism>
<keyword evidence="4" id="KW-0285">Flavoprotein</keyword>
<dbReference type="GO" id="GO:0071949">
    <property type="term" value="F:FAD binding"/>
    <property type="evidence" value="ECO:0007669"/>
    <property type="project" value="TreeGrafter"/>
</dbReference>
<dbReference type="HOGENOM" id="CLU_025841_0_2_1"/>
<dbReference type="AlphaFoldDB" id="A0A0D3I9W9"/>
<dbReference type="eggNOG" id="KOG0564">
    <property type="taxonomic scope" value="Eukaryota"/>
</dbReference>
<sequence length="294" mass="32424">MSSTDTAGNPTDCRGQLPAVKNGKIIDMVNAWTAATDQPFISFEYFPPKTPEGVVKLHKVIDEMCKQKPLFVDFTWGAGGSSADLTLELSKTSQQKHNVMVNMHLTCTNQSKEVCDAGLAGAKEAGICNIVALRGDPPKGQDKWEVTEGGFACALDLVKYMRTNYGDYFSIQVAGYPEGHPDRITKAGGEWSVVSEMSRPLSDREKMRLVDVDGERMTGFCKTRIPPAMAKRVAELSGDDKKAEFAEYGIDYLTDLCKQLVASKLVPGLHFYALNQSERTFQILKRLGYYAPTD</sequence>
<evidence type="ECO:0000256" key="2">
    <source>
        <dbReference type="ARBA" id="ARBA00004777"/>
    </source>
</evidence>
<comment type="cofactor">
    <cofactor evidence="1">
        <name>FAD</name>
        <dbReference type="ChEBI" id="CHEBI:57692"/>
    </cofactor>
</comment>
<comment type="similarity">
    <text evidence="3">Belongs to the methylenetetrahydrofolate reductase family.</text>
</comment>
<reference evidence="7" key="2">
    <citation type="submission" date="2024-10" db="UniProtKB">
        <authorList>
            <consortium name="EnsemblProtists"/>
        </authorList>
    </citation>
    <scope>IDENTIFICATION</scope>
</reference>